<name>A0A849I5X7_9HYPH</name>
<comment type="caution">
    <text evidence="3">The sequence shown here is derived from an EMBL/GenBank/DDBJ whole genome shotgun (WGS) entry which is preliminary data.</text>
</comment>
<dbReference type="EMBL" id="JABEPP010000003">
    <property type="protein sequence ID" value="NNM72788.1"/>
    <property type="molecule type" value="Genomic_DNA"/>
</dbReference>
<keyword evidence="2" id="KW-0472">Membrane</keyword>
<proteinExistence type="predicted"/>
<evidence type="ECO:0000313" key="3">
    <source>
        <dbReference type="EMBL" id="NNM72788.1"/>
    </source>
</evidence>
<reference evidence="3 4" key="1">
    <citation type="submission" date="2020-04" db="EMBL/GenBank/DDBJ databases">
        <title>Enterovirga sp. isolate from soil.</title>
        <authorList>
            <person name="Chea S."/>
            <person name="Kim D.-U."/>
        </authorList>
    </citation>
    <scope>NUCLEOTIDE SEQUENCE [LARGE SCALE GENOMIC DNA]</scope>
    <source>
        <strain evidence="3 4">DB1703</strain>
    </source>
</reference>
<evidence type="ECO:0000313" key="4">
    <source>
        <dbReference type="Proteomes" id="UP000564885"/>
    </source>
</evidence>
<dbReference type="Proteomes" id="UP000564885">
    <property type="component" value="Unassembled WGS sequence"/>
</dbReference>
<accession>A0A849I5X7</accession>
<protein>
    <submittedName>
        <fullName evidence="3">Uncharacterized protein</fullName>
    </submittedName>
</protein>
<evidence type="ECO:0000256" key="2">
    <source>
        <dbReference type="SAM" id="Phobius"/>
    </source>
</evidence>
<evidence type="ECO:0000256" key="1">
    <source>
        <dbReference type="SAM" id="MobiDB-lite"/>
    </source>
</evidence>
<feature type="region of interest" description="Disordered" evidence="1">
    <location>
        <begin position="1"/>
        <end position="24"/>
    </location>
</feature>
<sequence length="64" mass="7006">MEIADATRTTEQIERPPQEAGWSRQFRDLSDWMGEALGTLSAAETVALSAIIAAGFLLAWRAAR</sequence>
<organism evidence="3 4">
    <name type="scientific">Enterovirga aerilata</name>
    <dbReference type="NCBI Taxonomy" id="2730920"/>
    <lineage>
        <taxon>Bacteria</taxon>
        <taxon>Pseudomonadati</taxon>
        <taxon>Pseudomonadota</taxon>
        <taxon>Alphaproteobacteria</taxon>
        <taxon>Hyphomicrobiales</taxon>
        <taxon>Methylobacteriaceae</taxon>
        <taxon>Enterovirga</taxon>
    </lineage>
</organism>
<dbReference type="RefSeq" id="WP_171218317.1">
    <property type="nucleotide sequence ID" value="NZ_JABEPP010000003.1"/>
</dbReference>
<dbReference type="AlphaFoldDB" id="A0A849I5X7"/>
<feature type="transmembrane region" description="Helical" evidence="2">
    <location>
        <begin position="36"/>
        <end position="60"/>
    </location>
</feature>
<keyword evidence="4" id="KW-1185">Reference proteome</keyword>
<gene>
    <name evidence="3" type="ORF">HJG44_10405</name>
</gene>
<keyword evidence="2" id="KW-1133">Transmembrane helix</keyword>
<keyword evidence="2" id="KW-0812">Transmembrane</keyword>